<keyword evidence="1" id="KW-1133">Transmembrane helix</keyword>
<evidence type="ECO:0000313" key="3">
    <source>
        <dbReference type="EMBL" id="MEQ2512021.1"/>
    </source>
</evidence>
<evidence type="ECO:0000259" key="2">
    <source>
        <dbReference type="Pfam" id="PF14285"/>
    </source>
</evidence>
<keyword evidence="4" id="KW-1185">Reference proteome</keyword>
<comment type="caution">
    <text evidence="3">The sequence shown here is derived from an EMBL/GenBank/DDBJ whole genome shotgun (WGS) entry which is preliminary data.</text>
</comment>
<gene>
    <name evidence="3" type="ORF">WMO66_12340</name>
</gene>
<evidence type="ECO:0000313" key="4">
    <source>
        <dbReference type="Proteomes" id="UP001491552"/>
    </source>
</evidence>
<dbReference type="Proteomes" id="UP001491552">
    <property type="component" value="Unassembled WGS sequence"/>
</dbReference>
<name>A0ABV1G9C1_9FIRM</name>
<evidence type="ECO:0000256" key="1">
    <source>
        <dbReference type="SAM" id="Phobius"/>
    </source>
</evidence>
<accession>A0ABV1G9C1</accession>
<proteinExistence type="predicted"/>
<keyword evidence="1" id="KW-0812">Transmembrane</keyword>
<feature type="domain" description="DUF4367" evidence="2">
    <location>
        <begin position="121"/>
        <end position="230"/>
    </location>
</feature>
<reference evidence="3 4" key="1">
    <citation type="submission" date="2024-03" db="EMBL/GenBank/DDBJ databases">
        <title>Human intestinal bacterial collection.</title>
        <authorList>
            <person name="Pauvert C."/>
            <person name="Hitch T.C.A."/>
            <person name="Clavel T."/>
        </authorList>
    </citation>
    <scope>NUCLEOTIDE SEQUENCE [LARGE SCALE GENOMIC DNA]</scope>
    <source>
        <strain evidence="3 4">CLA-AA-H192</strain>
    </source>
</reference>
<organism evidence="3 4">
    <name type="scientific">Faecousia intestinalis</name>
    <dbReference type="NCBI Taxonomy" id="3133167"/>
    <lineage>
        <taxon>Bacteria</taxon>
        <taxon>Bacillati</taxon>
        <taxon>Bacillota</taxon>
        <taxon>Clostridia</taxon>
        <taxon>Eubacteriales</taxon>
        <taxon>Oscillospiraceae</taxon>
        <taxon>Faecousia</taxon>
    </lineage>
</organism>
<dbReference type="Pfam" id="PF14285">
    <property type="entry name" value="DUF4367"/>
    <property type="match status" value="1"/>
</dbReference>
<protein>
    <submittedName>
        <fullName evidence="3">DUF4367 domain-containing protein</fullName>
    </submittedName>
</protein>
<keyword evidence="1" id="KW-0472">Membrane</keyword>
<dbReference type="RefSeq" id="WP_349136723.1">
    <property type="nucleotide sequence ID" value="NZ_JBBMFF010000255.1"/>
</dbReference>
<dbReference type="InterPro" id="IPR025377">
    <property type="entry name" value="DUF4367"/>
</dbReference>
<sequence>MKSRAETPFERALIDATLEEYSDVPDCEDKIAIQLSDHFIRKTEKLNRKTVSKGWKYQNTVWKRVALIAILAAVLAASAMAIPAVREAIIKFFLHDEGTHYEVSFDPIQAASAPDSIETVYLPTYIPDGYQQEFKTVSIAAVSIGWHNANNWWICFDQVPMPEDYENATRGGINSEGATAESTGINGFEVIKITDNEVITYIWTNHEYMFTLMCEKEIPESEMLKIFSSVQADDHAIIDGMQ</sequence>
<dbReference type="EMBL" id="JBBMFF010000255">
    <property type="protein sequence ID" value="MEQ2512021.1"/>
    <property type="molecule type" value="Genomic_DNA"/>
</dbReference>
<feature type="transmembrane region" description="Helical" evidence="1">
    <location>
        <begin position="65"/>
        <end position="85"/>
    </location>
</feature>